<evidence type="ECO:0000313" key="1">
    <source>
        <dbReference type="EMBL" id="KDQ06788.1"/>
    </source>
</evidence>
<name>A0A067LU23_BOTB1</name>
<dbReference type="HOGENOM" id="CLU_1594246_0_0_1"/>
<dbReference type="InParanoid" id="A0A067LU23"/>
<protein>
    <submittedName>
        <fullName evidence="1">Uncharacterized protein</fullName>
    </submittedName>
</protein>
<sequence>MEEFFAGRPLFASPSPCSGFVPQLAIGRSGCSGFPHLKRVSLCIKTVLNNIASVRLLCSLQHRSRSGLETPLDFLYSRCRQYIVSLFGFLGSSRRAELTKGSPGYRITLYSCGGSSPFPWNEYLHVSPEHSFSIQLGTVLFARRTRKPITSKSSLSYLASKRYNEKL</sequence>
<evidence type="ECO:0000313" key="2">
    <source>
        <dbReference type="Proteomes" id="UP000027195"/>
    </source>
</evidence>
<reference evidence="2" key="1">
    <citation type="journal article" date="2014" name="Proc. Natl. Acad. Sci. U.S.A.">
        <title>Extensive sampling of basidiomycete genomes demonstrates inadequacy of the white-rot/brown-rot paradigm for wood decay fungi.</title>
        <authorList>
            <person name="Riley R."/>
            <person name="Salamov A.A."/>
            <person name="Brown D.W."/>
            <person name="Nagy L.G."/>
            <person name="Floudas D."/>
            <person name="Held B.W."/>
            <person name="Levasseur A."/>
            <person name="Lombard V."/>
            <person name="Morin E."/>
            <person name="Otillar R."/>
            <person name="Lindquist E.A."/>
            <person name="Sun H."/>
            <person name="LaButti K.M."/>
            <person name="Schmutz J."/>
            <person name="Jabbour D."/>
            <person name="Luo H."/>
            <person name="Baker S.E."/>
            <person name="Pisabarro A.G."/>
            <person name="Walton J.D."/>
            <person name="Blanchette R.A."/>
            <person name="Henrissat B."/>
            <person name="Martin F."/>
            <person name="Cullen D."/>
            <person name="Hibbett D.S."/>
            <person name="Grigoriev I.V."/>
        </authorList>
    </citation>
    <scope>NUCLEOTIDE SEQUENCE [LARGE SCALE GENOMIC DNA]</scope>
    <source>
        <strain evidence="2">FD-172 SS1</strain>
    </source>
</reference>
<proteinExistence type="predicted"/>
<accession>A0A067LU23</accession>
<keyword evidence="2" id="KW-1185">Reference proteome</keyword>
<dbReference type="EMBL" id="KL198123">
    <property type="protein sequence ID" value="KDQ06788.1"/>
    <property type="molecule type" value="Genomic_DNA"/>
</dbReference>
<organism evidence="1 2">
    <name type="scientific">Botryobasidium botryosum (strain FD-172 SS1)</name>
    <dbReference type="NCBI Taxonomy" id="930990"/>
    <lineage>
        <taxon>Eukaryota</taxon>
        <taxon>Fungi</taxon>
        <taxon>Dikarya</taxon>
        <taxon>Basidiomycota</taxon>
        <taxon>Agaricomycotina</taxon>
        <taxon>Agaricomycetes</taxon>
        <taxon>Cantharellales</taxon>
        <taxon>Botryobasidiaceae</taxon>
        <taxon>Botryobasidium</taxon>
    </lineage>
</organism>
<dbReference type="AlphaFoldDB" id="A0A067LU23"/>
<gene>
    <name evidence="1" type="ORF">BOTBODRAFT_234655</name>
</gene>
<dbReference type="Proteomes" id="UP000027195">
    <property type="component" value="Unassembled WGS sequence"/>
</dbReference>